<evidence type="ECO:0000256" key="8">
    <source>
        <dbReference type="ARBA" id="ARBA00023163"/>
    </source>
</evidence>
<evidence type="ECO:0000256" key="2">
    <source>
        <dbReference type="ARBA" id="ARBA00010194"/>
    </source>
</evidence>
<keyword evidence="7" id="KW-0805">Transcription regulation</keyword>
<proteinExistence type="inferred from homology"/>
<dbReference type="InterPro" id="IPR002515">
    <property type="entry name" value="Znf_C2H2C"/>
</dbReference>
<evidence type="ECO:0000256" key="10">
    <source>
        <dbReference type="SAM" id="MobiDB-lite"/>
    </source>
</evidence>
<organism evidence="11 12">
    <name type="scientific">Anopheles atroparvus</name>
    <name type="common">European mosquito</name>
    <dbReference type="NCBI Taxonomy" id="41427"/>
    <lineage>
        <taxon>Eukaryota</taxon>
        <taxon>Metazoa</taxon>
        <taxon>Ecdysozoa</taxon>
        <taxon>Arthropoda</taxon>
        <taxon>Hexapoda</taxon>
        <taxon>Insecta</taxon>
        <taxon>Pterygota</taxon>
        <taxon>Neoptera</taxon>
        <taxon>Endopterygota</taxon>
        <taxon>Diptera</taxon>
        <taxon>Nematocera</taxon>
        <taxon>Culicoidea</taxon>
        <taxon>Culicidae</taxon>
        <taxon>Anophelinae</taxon>
        <taxon>Anopheles</taxon>
    </lineage>
</organism>
<comment type="similarity">
    <text evidence="2">Belongs to the MYT1 family.</text>
</comment>
<dbReference type="Gene3D" id="4.10.320.30">
    <property type="match status" value="1"/>
</dbReference>
<keyword evidence="6" id="KW-0862">Zinc</keyword>
<dbReference type="GO" id="GO:0008270">
    <property type="term" value="F:zinc ion binding"/>
    <property type="evidence" value="ECO:0007669"/>
    <property type="project" value="UniProtKB-KW"/>
</dbReference>
<keyword evidence="4" id="KW-0677">Repeat</keyword>
<dbReference type="GO" id="GO:0007399">
    <property type="term" value="P:nervous system development"/>
    <property type="evidence" value="ECO:0007669"/>
    <property type="project" value="UniProtKB-KW"/>
</dbReference>
<evidence type="ECO:0000313" key="11">
    <source>
        <dbReference type="EnsemblMetazoa" id="ENSAATROPP013395"/>
    </source>
</evidence>
<feature type="region of interest" description="Disordered" evidence="10">
    <location>
        <begin position="105"/>
        <end position="177"/>
    </location>
</feature>
<dbReference type="InterPro" id="IPR036060">
    <property type="entry name" value="Znf_C2H2C_sf"/>
</dbReference>
<keyword evidence="3" id="KW-0479">Metal-binding</keyword>
<dbReference type="FunFam" id="4.10.320.30:FF:000001">
    <property type="entry name" value="Myelin transcription factor 1-like, a"/>
    <property type="match status" value="1"/>
</dbReference>
<evidence type="ECO:0000256" key="4">
    <source>
        <dbReference type="ARBA" id="ARBA00022737"/>
    </source>
</evidence>
<dbReference type="SUPFAM" id="SSF103637">
    <property type="entry name" value="CCHHC domain"/>
    <property type="match status" value="1"/>
</dbReference>
<evidence type="ECO:0000313" key="12">
    <source>
        <dbReference type="Proteomes" id="UP000075880"/>
    </source>
</evidence>
<dbReference type="Pfam" id="PF01530">
    <property type="entry name" value="zf-C2HC"/>
    <property type="match status" value="1"/>
</dbReference>
<name>A0AAG5DQX0_ANOAO</name>
<keyword evidence="8" id="KW-0804">Transcription</keyword>
<reference evidence="11" key="1">
    <citation type="submission" date="2024-04" db="UniProtKB">
        <authorList>
            <consortium name="EnsemblMetazoa"/>
        </authorList>
    </citation>
    <scope>IDENTIFICATION</scope>
    <source>
        <strain evidence="11">EBRO</strain>
    </source>
</reference>
<dbReference type="GO" id="GO:0005634">
    <property type="term" value="C:nucleus"/>
    <property type="evidence" value="ECO:0007669"/>
    <property type="project" value="UniProtKB-SubCell"/>
</dbReference>
<evidence type="ECO:0000256" key="6">
    <source>
        <dbReference type="ARBA" id="ARBA00022833"/>
    </source>
</evidence>
<sequence length="233" mass="23638">MHILENGGTIEQAKAAMAQAAAGKFEPFTCPTPGCDGNGHVDGTFSTHRTVASCPAAQGQQPPPGKKPRYADADTVLGGLGPATAKSFNDLATGYNPGVKMAGPGPLLVGPPSHPPPTPAPAQSTLLPGLGHPGVGSQEHAPAGPERIGGATPVTAVTSDSSSSAGTGTGSADSGTEDILALDEEITELKRENARVEMQMLRLKSNINAMESQLNNNVGHEPKLLEIGTRGIT</sequence>
<evidence type="ECO:0000256" key="5">
    <source>
        <dbReference type="ARBA" id="ARBA00022771"/>
    </source>
</evidence>
<dbReference type="GO" id="GO:0000981">
    <property type="term" value="F:DNA-binding transcription factor activity, RNA polymerase II-specific"/>
    <property type="evidence" value="ECO:0007669"/>
    <property type="project" value="TreeGrafter"/>
</dbReference>
<dbReference type="Proteomes" id="UP000075880">
    <property type="component" value="Unassembled WGS sequence"/>
</dbReference>
<dbReference type="AlphaFoldDB" id="A0AAG5DQX0"/>
<keyword evidence="12" id="KW-1185">Reference proteome</keyword>
<feature type="compositionally biased region" description="Low complexity" evidence="10">
    <location>
        <begin position="151"/>
        <end position="174"/>
    </location>
</feature>
<keyword evidence="5" id="KW-0863">Zinc-finger</keyword>
<dbReference type="EnsemblMetazoa" id="ENSAATROPT014706">
    <property type="protein sequence ID" value="ENSAATROPP013395"/>
    <property type="gene ID" value="ENSAATROPG011928"/>
</dbReference>
<protein>
    <recommendedName>
        <fullName evidence="13">Myelin transcription factor 1 domain-containing protein</fullName>
    </recommendedName>
</protein>
<dbReference type="PANTHER" id="PTHR10816">
    <property type="entry name" value="MYELIN TRANSCRIPTION FACTOR 1-RELATED"/>
    <property type="match status" value="1"/>
</dbReference>
<evidence type="ECO:0000256" key="3">
    <source>
        <dbReference type="ARBA" id="ARBA00022723"/>
    </source>
</evidence>
<evidence type="ECO:0000256" key="9">
    <source>
        <dbReference type="ARBA" id="ARBA00023242"/>
    </source>
</evidence>
<accession>A0AAG5DQX0</accession>
<evidence type="ECO:0008006" key="13">
    <source>
        <dbReference type="Google" id="ProtNLM"/>
    </source>
</evidence>
<dbReference type="PROSITE" id="PS51802">
    <property type="entry name" value="ZF_CCHHC"/>
    <property type="match status" value="1"/>
</dbReference>
<evidence type="ECO:0000256" key="7">
    <source>
        <dbReference type="ARBA" id="ARBA00023015"/>
    </source>
</evidence>
<comment type="subcellular location">
    <subcellularLocation>
        <location evidence="1">Nucleus</location>
    </subcellularLocation>
</comment>
<dbReference type="PANTHER" id="PTHR10816:SF15">
    <property type="entry name" value="MYELIN TRANSCRIPTION FACTOR 1-LIKE PROTEIN"/>
    <property type="match status" value="1"/>
</dbReference>
<dbReference type="GO" id="GO:0000978">
    <property type="term" value="F:RNA polymerase II cis-regulatory region sequence-specific DNA binding"/>
    <property type="evidence" value="ECO:0007669"/>
    <property type="project" value="TreeGrafter"/>
</dbReference>
<evidence type="ECO:0000256" key="1">
    <source>
        <dbReference type="ARBA" id="ARBA00004123"/>
    </source>
</evidence>
<keyword evidence="9" id="KW-0539">Nucleus</keyword>